<dbReference type="EMBL" id="CATNWA010004749">
    <property type="protein sequence ID" value="CAI9548617.1"/>
    <property type="molecule type" value="Genomic_DNA"/>
</dbReference>
<dbReference type="Gene3D" id="3.40.50.300">
    <property type="entry name" value="P-loop containing nucleotide triphosphate hydrolases"/>
    <property type="match status" value="1"/>
</dbReference>
<sequence>MFGSLAVRGLRLTWKAGVIRVSQFHISSKHGIQYGNLAYLLGERTSKRFGPNSKVVTVDGNLASGKGKLAQELAQRLGMKYFPEANQFYLDNTITDGKFAGLCSLEKFYEDPKSTNGNSYRLQNWMFGMRMIQYADALEHLLRTGQGVILERSPFSDYVFLEAMLKNQYIRPQCVTHYNEIKDASIDEFLPPHVAIYVDVPAADVYKNIQERGDVRFFFI</sequence>
<keyword evidence="3" id="KW-1185">Reference proteome</keyword>
<dbReference type="InterPro" id="IPR050566">
    <property type="entry name" value="Deoxyribonucleoside_kinase"/>
</dbReference>
<gene>
    <name evidence="2" type="ORF">SPARVUS_LOCUS3183199</name>
</gene>
<evidence type="ECO:0000313" key="2">
    <source>
        <dbReference type="EMBL" id="CAI9548617.1"/>
    </source>
</evidence>
<evidence type="ECO:0000259" key="1">
    <source>
        <dbReference type="Pfam" id="PF01712"/>
    </source>
</evidence>
<evidence type="ECO:0000313" key="3">
    <source>
        <dbReference type="Proteomes" id="UP001162483"/>
    </source>
</evidence>
<reference evidence="2" key="1">
    <citation type="submission" date="2023-05" db="EMBL/GenBank/DDBJ databases">
        <authorList>
            <person name="Stuckert A."/>
        </authorList>
    </citation>
    <scope>NUCLEOTIDE SEQUENCE</scope>
</reference>
<accession>A0ABN9BM66</accession>
<dbReference type="Pfam" id="PF01712">
    <property type="entry name" value="dNK"/>
    <property type="match status" value="1"/>
</dbReference>
<dbReference type="InterPro" id="IPR031314">
    <property type="entry name" value="DNK_dom"/>
</dbReference>
<dbReference type="PANTHER" id="PTHR10513:SF15">
    <property type="entry name" value="NADH DEHYDROGENASE [UBIQUINONE] 1 ALPHA SUBCOMPLEX SUBUNIT 10, MITOCHONDRIAL"/>
    <property type="match status" value="1"/>
</dbReference>
<proteinExistence type="predicted"/>
<name>A0ABN9BM66_9NEOB</name>
<dbReference type="PANTHER" id="PTHR10513">
    <property type="entry name" value="DEOXYNUCLEOSIDE KINASE"/>
    <property type="match status" value="1"/>
</dbReference>
<dbReference type="InterPro" id="IPR027417">
    <property type="entry name" value="P-loop_NTPase"/>
</dbReference>
<feature type="domain" description="Deoxynucleoside kinase" evidence="1">
    <location>
        <begin position="57"/>
        <end position="214"/>
    </location>
</feature>
<protein>
    <recommendedName>
        <fullName evidence="1">Deoxynucleoside kinase domain-containing protein</fullName>
    </recommendedName>
</protein>
<dbReference type="Proteomes" id="UP001162483">
    <property type="component" value="Unassembled WGS sequence"/>
</dbReference>
<comment type="caution">
    <text evidence="2">The sequence shown here is derived from an EMBL/GenBank/DDBJ whole genome shotgun (WGS) entry which is preliminary data.</text>
</comment>
<dbReference type="SUPFAM" id="SSF52540">
    <property type="entry name" value="P-loop containing nucleoside triphosphate hydrolases"/>
    <property type="match status" value="1"/>
</dbReference>
<organism evidence="2 3">
    <name type="scientific">Staurois parvus</name>
    <dbReference type="NCBI Taxonomy" id="386267"/>
    <lineage>
        <taxon>Eukaryota</taxon>
        <taxon>Metazoa</taxon>
        <taxon>Chordata</taxon>
        <taxon>Craniata</taxon>
        <taxon>Vertebrata</taxon>
        <taxon>Euteleostomi</taxon>
        <taxon>Amphibia</taxon>
        <taxon>Batrachia</taxon>
        <taxon>Anura</taxon>
        <taxon>Neobatrachia</taxon>
        <taxon>Ranoidea</taxon>
        <taxon>Ranidae</taxon>
        <taxon>Staurois</taxon>
    </lineage>
</organism>